<dbReference type="CDD" id="cd07999">
    <property type="entry name" value="GH7_CBH_EG"/>
    <property type="match status" value="1"/>
</dbReference>
<keyword evidence="3 10" id="KW-0732">Signal</keyword>
<dbReference type="PANTHER" id="PTHR33753">
    <property type="entry name" value="1,4-BETA-D-GLUCAN CELLOBIOHYDROLASE B"/>
    <property type="match status" value="1"/>
</dbReference>
<dbReference type="AlphaFoldDB" id="A0A2B7XY83"/>
<evidence type="ECO:0000256" key="4">
    <source>
        <dbReference type="ARBA" id="ARBA00022801"/>
    </source>
</evidence>
<dbReference type="STRING" id="1447883.A0A2B7XY83"/>
<evidence type="ECO:0000313" key="12">
    <source>
        <dbReference type="Proteomes" id="UP000224634"/>
    </source>
</evidence>
<keyword evidence="8 9" id="KW-0624">Polysaccharide degradation</keyword>
<evidence type="ECO:0000256" key="7">
    <source>
        <dbReference type="ARBA" id="ARBA00023295"/>
    </source>
</evidence>
<dbReference type="Proteomes" id="UP000224634">
    <property type="component" value="Unassembled WGS sequence"/>
</dbReference>
<dbReference type="OrthoDB" id="412382at2759"/>
<proteinExistence type="inferred from homology"/>
<dbReference type="Pfam" id="PF00840">
    <property type="entry name" value="Glyco_hydro_7"/>
    <property type="match status" value="1"/>
</dbReference>
<comment type="caution">
    <text evidence="11">The sequence shown here is derived from an EMBL/GenBank/DDBJ whole genome shotgun (WGS) entry which is preliminary data.</text>
</comment>
<dbReference type="EC" id="3.2.1.-" evidence="9"/>
<keyword evidence="12" id="KW-1185">Reference proteome</keyword>
<evidence type="ECO:0000256" key="2">
    <source>
        <dbReference type="ARBA" id="ARBA00006044"/>
    </source>
</evidence>
<feature type="chain" id="PRO_5012021720" description="Glucanase" evidence="10">
    <location>
        <begin position="18"/>
        <end position="458"/>
    </location>
</feature>
<dbReference type="EMBL" id="PDNA01000104">
    <property type="protein sequence ID" value="PGH13437.1"/>
    <property type="molecule type" value="Genomic_DNA"/>
</dbReference>
<dbReference type="PANTHER" id="PTHR33753:SF2">
    <property type="entry name" value="GLYCOSIDE HYDROLASE FAMILY 7 PROTEIN"/>
    <property type="match status" value="1"/>
</dbReference>
<evidence type="ECO:0000256" key="9">
    <source>
        <dbReference type="RuleBase" id="RU361164"/>
    </source>
</evidence>
<dbReference type="SUPFAM" id="SSF49899">
    <property type="entry name" value="Concanavalin A-like lectins/glucanases"/>
    <property type="match status" value="1"/>
</dbReference>
<dbReference type="FunFam" id="2.70.100.10:FF:000001">
    <property type="entry name" value="Glucanase"/>
    <property type="match status" value="1"/>
</dbReference>
<evidence type="ECO:0000256" key="3">
    <source>
        <dbReference type="ARBA" id="ARBA00022729"/>
    </source>
</evidence>
<dbReference type="GO" id="GO:0016162">
    <property type="term" value="F:cellulose 1,4-beta-cellobiosidase activity"/>
    <property type="evidence" value="ECO:0007669"/>
    <property type="project" value="UniProtKB-EC"/>
</dbReference>
<dbReference type="InterPro" id="IPR013320">
    <property type="entry name" value="ConA-like_dom_sf"/>
</dbReference>
<protein>
    <recommendedName>
        <fullName evidence="9">Glucanase</fullName>
        <ecNumber evidence="9">3.2.1.-</ecNumber>
    </recommendedName>
</protein>
<keyword evidence="5 9" id="KW-0136">Cellulose degradation</keyword>
<comment type="similarity">
    <text evidence="2 9">Belongs to the glycosyl hydrolase 7 (cellulase C) family.</text>
</comment>
<evidence type="ECO:0000256" key="10">
    <source>
        <dbReference type="SAM" id="SignalP"/>
    </source>
</evidence>
<evidence type="ECO:0000256" key="1">
    <source>
        <dbReference type="ARBA" id="ARBA00001641"/>
    </source>
</evidence>
<name>A0A2B7XY83_POLH7</name>
<evidence type="ECO:0000313" key="11">
    <source>
        <dbReference type="EMBL" id="PGH13437.1"/>
    </source>
</evidence>
<keyword evidence="6" id="KW-0119">Carbohydrate metabolism</keyword>
<dbReference type="InterPro" id="IPR001722">
    <property type="entry name" value="Glyco_hydro_7"/>
</dbReference>
<evidence type="ECO:0000256" key="8">
    <source>
        <dbReference type="ARBA" id="ARBA00023326"/>
    </source>
</evidence>
<sequence>MYRKAAILSSLLASAYAQQAGTEEAETHPKMTWQDCSAGGSCTTKNGEVVLDSNWRWVHEIGGYTNCYTGNAWDEAICSDNESCAQNCAIDGADYSGTYGVTASGNELNLKFVTEGPEATNVGSRLYMMASPDKYEMYKLLNREFTFDVDVSSLGCGLNGALYFVSMPEDGGLGTNGNQAGAEYGTGYCDSQCPRDLKFIDGLANFEGWNSAEGDENAGVGGRGACCAELDVWEANAISSAFTPHPCDTPGLTVCEGEDCGGTYSETRYAGTCDPDGCDFNPYRQGDPDFYGEGKTVDTTKKMTVVTQFLTDDGTDSGTLNEIRRFYVQDGQVIPNSESKIAEIPGDSLTQEFCDAQKQVFGDENTFEQHGGWKNMSDAMAEGMVLVMSLWDDRHSQMLWLDSTYPVDAPASQLGAGRGECATDSGAPDDVRVEQAGASVTFGNIKYGPIGSTFDAPA</sequence>
<gene>
    <name evidence="11" type="ORF">AJ80_06306</name>
</gene>
<reference evidence="11 12" key="1">
    <citation type="submission" date="2017-10" db="EMBL/GenBank/DDBJ databases">
        <title>Comparative genomics in systemic dimorphic fungi from Ajellomycetaceae.</title>
        <authorList>
            <person name="Munoz J.F."/>
            <person name="Mcewen J.G."/>
            <person name="Clay O.K."/>
            <person name="Cuomo C.A."/>
        </authorList>
    </citation>
    <scope>NUCLEOTIDE SEQUENCE [LARGE SCALE GENOMIC DNA]</scope>
    <source>
        <strain evidence="11 12">UAMH7299</strain>
    </source>
</reference>
<dbReference type="PRINTS" id="PR00734">
    <property type="entry name" value="GLHYDRLASE7"/>
</dbReference>
<keyword evidence="7 9" id="KW-0326">Glycosidase</keyword>
<feature type="signal peptide" evidence="10">
    <location>
        <begin position="1"/>
        <end position="17"/>
    </location>
</feature>
<evidence type="ECO:0000256" key="5">
    <source>
        <dbReference type="ARBA" id="ARBA00023001"/>
    </source>
</evidence>
<keyword evidence="4 9" id="KW-0378">Hydrolase</keyword>
<organism evidence="11 12">
    <name type="scientific">Polytolypa hystricis (strain UAMH7299)</name>
    <dbReference type="NCBI Taxonomy" id="1447883"/>
    <lineage>
        <taxon>Eukaryota</taxon>
        <taxon>Fungi</taxon>
        <taxon>Dikarya</taxon>
        <taxon>Ascomycota</taxon>
        <taxon>Pezizomycotina</taxon>
        <taxon>Eurotiomycetes</taxon>
        <taxon>Eurotiomycetidae</taxon>
        <taxon>Onygenales</taxon>
        <taxon>Onygenales incertae sedis</taxon>
        <taxon>Polytolypa</taxon>
    </lineage>
</organism>
<accession>A0A2B7XY83</accession>
<dbReference type="GO" id="GO:0030245">
    <property type="term" value="P:cellulose catabolic process"/>
    <property type="evidence" value="ECO:0007669"/>
    <property type="project" value="UniProtKB-KW"/>
</dbReference>
<comment type="catalytic activity">
    <reaction evidence="1">
        <text>Hydrolysis of (1-&gt;4)-beta-D-glucosidic linkages in cellulose and cellotetraose, releasing cellobiose from the non-reducing ends of the chains.</text>
        <dbReference type="EC" id="3.2.1.91"/>
    </reaction>
</comment>
<evidence type="ECO:0000256" key="6">
    <source>
        <dbReference type="ARBA" id="ARBA00023277"/>
    </source>
</evidence>
<dbReference type="Gene3D" id="2.70.100.10">
    <property type="entry name" value="Glycoside hydrolase, family 7, domain"/>
    <property type="match status" value="1"/>
</dbReference>
<dbReference type="InterPro" id="IPR037019">
    <property type="entry name" value="Glyco_hydro_7_sf"/>
</dbReference>